<dbReference type="Pfam" id="PF00755">
    <property type="entry name" value="Carn_acyltransf"/>
    <property type="match status" value="1"/>
</dbReference>
<dbReference type="AlphaFoldDB" id="A0AAD5XT74"/>
<dbReference type="InterPro" id="IPR042231">
    <property type="entry name" value="Cho/carn_acyl_trans_2"/>
</dbReference>
<dbReference type="PANTHER" id="PTHR22589">
    <property type="entry name" value="CARNITINE O-ACYLTRANSFERASE"/>
    <property type="match status" value="1"/>
</dbReference>
<protein>
    <recommendedName>
        <fullName evidence="6">Choline/carnitine acyltransferase domain-containing protein</fullName>
    </recommendedName>
</protein>
<dbReference type="Gene3D" id="3.30.559.10">
    <property type="entry name" value="Chloramphenicol acetyltransferase-like domain"/>
    <property type="match status" value="1"/>
</dbReference>
<comment type="caution">
    <text evidence="7">The sequence shown here is derived from an EMBL/GenBank/DDBJ whole genome shotgun (WGS) entry which is preliminary data.</text>
</comment>
<reference evidence="7" key="1">
    <citation type="submission" date="2020-05" db="EMBL/GenBank/DDBJ databases">
        <title>Phylogenomic resolution of chytrid fungi.</title>
        <authorList>
            <person name="Stajich J.E."/>
            <person name="Amses K."/>
            <person name="Simmons R."/>
            <person name="Seto K."/>
            <person name="Myers J."/>
            <person name="Bonds A."/>
            <person name="Quandt C.A."/>
            <person name="Barry K."/>
            <person name="Liu P."/>
            <person name="Grigoriev I."/>
            <person name="Longcore J.E."/>
            <person name="James T.Y."/>
        </authorList>
    </citation>
    <scope>NUCLEOTIDE SEQUENCE</scope>
    <source>
        <strain evidence="7">JEL0379</strain>
    </source>
</reference>
<keyword evidence="3" id="KW-0012">Acyltransferase</keyword>
<feature type="active site" description="Proton acceptor" evidence="4">
    <location>
        <position position="375"/>
    </location>
</feature>
<dbReference type="SUPFAM" id="SSF52777">
    <property type="entry name" value="CoA-dependent acyltransferases"/>
    <property type="match status" value="2"/>
</dbReference>
<dbReference type="PANTHER" id="PTHR22589:SF107">
    <property type="entry name" value="CHOLINE_CARNITINE ACYLTRANSFERASE DOMAIN-CONTAINING PROTEIN"/>
    <property type="match status" value="1"/>
</dbReference>
<dbReference type="InterPro" id="IPR039551">
    <property type="entry name" value="Cho/carn_acyl_trans"/>
</dbReference>
<organism evidence="7 8">
    <name type="scientific">Geranomyces variabilis</name>
    <dbReference type="NCBI Taxonomy" id="109894"/>
    <lineage>
        <taxon>Eukaryota</taxon>
        <taxon>Fungi</taxon>
        <taxon>Fungi incertae sedis</taxon>
        <taxon>Chytridiomycota</taxon>
        <taxon>Chytridiomycota incertae sedis</taxon>
        <taxon>Chytridiomycetes</taxon>
        <taxon>Spizellomycetales</taxon>
        <taxon>Powellomycetaceae</taxon>
        <taxon>Geranomyces</taxon>
    </lineage>
</organism>
<proteinExistence type="inferred from homology"/>
<sequence length="668" mass="73734">MSALLAKTAIRSSNNALASLNQQHALGRHLARRAMSAAPQSASSSSQQRAPRTFDLQDTLPRLPIPPLKETADRYLRSLRPLLSDSQYASSAAAVAEFVKENGGLGHVLQDRLRQVDAEEPNSWLERWWLALAYHGWRESVMINSNWYMILKDHPDGPNAGEPLVKGQFSEHQIRRAAGMASNLLNYKDGIDREEFPIDKTRAGPLDMNQYRHVFGITRVPKPGCDINVGSHPCRSKHIVVLARDQIYKVDILDSKTGDRVPVAAIEKQIAAVVKDVQQNKDTQAAIPLFTGLHRDKWAEVHKHLEDLDPVNRESFEAIETAIFAISLDDYSLPHTLEDLGKNTFHAMNGHNRWFDKSISVCIMADGRTGVNGEHSPCDALIPALMCDNMVANEPAQDPVNANRSANLAPPVKLRWRTDAKIASELTAAQQAVSADIANSDIKVLQYPSYGSSFMKKVAKSSPDAYMQMALQLTYYRIHGSFAPVYETASTRQYKHGRTETCRSLSLEQKEFVLAFQDAKISANDKYAKLSAACTAHVKYLDVASKGHGVDRHLLGLRMVMKPDEKAAIFSDPAYANSSKWLLSTSGLFPGTRILGTGFGAVYPEGYGMNYMILDGLIKIGVESKRSYAPTSSAKFTETLRGALDDMARMCIAVNGDGGSADTKLHKL</sequence>
<evidence type="ECO:0000256" key="5">
    <source>
        <dbReference type="SAM" id="MobiDB-lite"/>
    </source>
</evidence>
<dbReference type="InterPro" id="IPR000542">
    <property type="entry name" value="Carn_acyl_trans"/>
</dbReference>
<evidence type="ECO:0000256" key="2">
    <source>
        <dbReference type="ARBA" id="ARBA00022679"/>
    </source>
</evidence>
<evidence type="ECO:0000256" key="1">
    <source>
        <dbReference type="ARBA" id="ARBA00005232"/>
    </source>
</evidence>
<evidence type="ECO:0000256" key="3">
    <source>
        <dbReference type="ARBA" id="ARBA00023315"/>
    </source>
</evidence>
<gene>
    <name evidence="7" type="ORF">HDU87_002355</name>
</gene>
<dbReference type="PROSITE" id="PS00439">
    <property type="entry name" value="ACYLTRANSF_C_1"/>
    <property type="match status" value="1"/>
</dbReference>
<name>A0AAD5XT74_9FUNG</name>
<evidence type="ECO:0000259" key="6">
    <source>
        <dbReference type="Pfam" id="PF00755"/>
    </source>
</evidence>
<feature type="region of interest" description="Disordered" evidence="5">
    <location>
        <begin position="29"/>
        <end position="52"/>
    </location>
</feature>
<keyword evidence="8" id="KW-1185">Reference proteome</keyword>
<dbReference type="GO" id="GO:0016746">
    <property type="term" value="F:acyltransferase activity"/>
    <property type="evidence" value="ECO:0007669"/>
    <property type="project" value="UniProtKB-KW"/>
</dbReference>
<evidence type="ECO:0000313" key="7">
    <source>
        <dbReference type="EMBL" id="KAJ3179787.1"/>
    </source>
</evidence>
<dbReference type="Gene3D" id="3.30.559.70">
    <property type="entry name" value="Choline/Carnitine o-acyltransferase, domain 2"/>
    <property type="match status" value="1"/>
</dbReference>
<accession>A0AAD5XT74</accession>
<evidence type="ECO:0000313" key="8">
    <source>
        <dbReference type="Proteomes" id="UP001212152"/>
    </source>
</evidence>
<dbReference type="InterPro" id="IPR023213">
    <property type="entry name" value="CAT-like_dom_sf"/>
</dbReference>
<dbReference type="Proteomes" id="UP001212152">
    <property type="component" value="Unassembled WGS sequence"/>
</dbReference>
<feature type="compositionally biased region" description="Low complexity" evidence="5">
    <location>
        <begin position="33"/>
        <end position="51"/>
    </location>
</feature>
<keyword evidence="2" id="KW-0808">Transferase</keyword>
<feature type="domain" description="Choline/carnitine acyltransferase" evidence="6">
    <location>
        <begin position="63"/>
        <end position="641"/>
    </location>
</feature>
<dbReference type="EMBL" id="JADGJQ010000019">
    <property type="protein sequence ID" value="KAJ3179787.1"/>
    <property type="molecule type" value="Genomic_DNA"/>
</dbReference>
<evidence type="ECO:0000256" key="4">
    <source>
        <dbReference type="PIRSR" id="PIRSR600542-1"/>
    </source>
</evidence>
<comment type="similarity">
    <text evidence="1">Belongs to the carnitine/choline acetyltransferase family.</text>
</comment>